<name>A0A1X0G5D1_MYCNT</name>
<organism evidence="2 3">
    <name type="scientific">Mycobacterium mantenii</name>
    <dbReference type="NCBI Taxonomy" id="560555"/>
    <lineage>
        <taxon>Bacteria</taxon>
        <taxon>Bacillati</taxon>
        <taxon>Actinomycetota</taxon>
        <taxon>Actinomycetes</taxon>
        <taxon>Mycobacteriales</taxon>
        <taxon>Mycobacteriaceae</taxon>
        <taxon>Mycobacterium</taxon>
        <taxon>Mycobacterium avium complex (MAC)</taxon>
    </lineage>
</organism>
<dbReference type="AlphaFoldDB" id="A0A1X0G5D1"/>
<comment type="caution">
    <text evidence="2">The sequence shown here is derived from an EMBL/GenBank/DDBJ whole genome shotgun (WGS) entry which is preliminary data.</text>
</comment>
<dbReference type="EMBL" id="MVHW01000002">
    <property type="protein sequence ID" value="ORB08700.1"/>
    <property type="molecule type" value="Genomic_DNA"/>
</dbReference>
<gene>
    <name evidence="2" type="ORF">BST30_01805</name>
</gene>
<dbReference type="STRING" id="560555.BST30_01805"/>
<feature type="compositionally biased region" description="Basic and acidic residues" evidence="1">
    <location>
        <begin position="1"/>
        <end position="13"/>
    </location>
</feature>
<accession>A0A1X0G5D1</accession>
<reference evidence="2 3" key="1">
    <citation type="submission" date="2017-02" db="EMBL/GenBank/DDBJ databases">
        <title>The new phylogeny of genus Mycobacterium.</title>
        <authorList>
            <person name="Tortoli E."/>
            <person name="Trovato A."/>
            <person name="Cirillo D.M."/>
        </authorList>
    </citation>
    <scope>NUCLEOTIDE SEQUENCE [LARGE SCALE GENOMIC DNA]</scope>
    <source>
        <strain evidence="2 3">DSM 45255</strain>
    </source>
</reference>
<evidence type="ECO:0000313" key="2">
    <source>
        <dbReference type="EMBL" id="ORB08700.1"/>
    </source>
</evidence>
<evidence type="ECO:0000256" key="1">
    <source>
        <dbReference type="SAM" id="MobiDB-lite"/>
    </source>
</evidence>
<sequence length="79" mass="8858">MERILAVDHDDVRAGPTNCRKWLSGAACPSARRRPGSDRGDPLRLAPPRSRSPRWPDRGDPLRPAPPRSRSPRWPDVSV</sequence>
<proteinExistence type="predicted"/>
<protein>
    <submittedName>
        <fullName evidence="2">Uncharacterized protein</fullName>
    </submittedName>
</protein>
<dbReference type="Proteomes" id="UP000192760">
    <property type="component" value="Unassembled WGS sequence"/>
</dbReference>
<feature type="region of interest" description="Disordered" evidence="1">
    <location>
        <begin position="1"/>
        <end position="79"/>
    </location>
</feature>
<evidence type="ECO:0000313" key="3">
    <source>
        <dbReference type="Proteomes" id="UP000192760"/>
    </source>
</evidence>